<keyword evidence="3" id="KW-0255">Endonuclease</keyword>
<proteinExistence type="inferred from homology"/>
<dbReference type="GO" id="GO:0003676">
    <property type="term" value="F:nucleic acid binding"/>
    <property type="evidence" value="ECO:0007669"/>
    <property type="project" value="InterPro"/>
</dbReference>
<evidence type="ECO:0000256" key="1">
    <source>
        <dbReference type="ARBA" id="ARBA00006738"/>
    </source>
</evidence>
<keyword evidence="3" id="KW-0378">Hydrolase</keyword>
<dbReference type="InterPro" id="IPR011335">
    <property type="entry name" value="Restrct_endonuc-II-like"/>
</dbReference>
<dbReference type="OrthoDB" id="9802516at2"/>
<organism evidence="3 4">
    <name type="scientific">Granulicella rosea</name>
    <dbReference type="NCBI Taxonomy" id="474952"/>
    <lineage>
        <taxon>Bacteria</taxon>
        <taxon>Pseudomonadati</taxon>
        <taxon>Acidobacteriota</taxon>
        <taxon>Terriglobia</taxon>
        <taxon>Terriglobales</taxon>
        <taxon>Acidobacteriaceae</taxon>
        <taxon>Granulicella</taxon>
    </lineage>
</organism>
<dbReference type="EMBL" id="FZOU01000007">
    <property type="protein sequence ID" value="SNT30354.1"/>
    <property type="molecule type" value="Genomic_DNA"/>
</dbReference>
<gene>
    <name evidence="3" type="ORF">SAMN05421770_10761</name>
</gene>
<dbReference type="HAMAP" id="MF_00048">
    <property type="entry name" value="UPF0102"/>
    <property type="match status" value="1"/>
</dbReference>
<name>A0A239LL93_9BACT</name>
<dbReference type="Gene3D" id="3.40.1350.10">
    <property type="match status" value="1"/>
</dbReference>
<dbReference type="AlphaFoldDB" id="A0A239LL93"/>
<comment type="similarity">
    <text evidence="1 2">Belongs to the UPF0102 family.</text>
</comment>
<evidence type="ECO:0000256" key="2">
    <source>
        <dbReference type="HAMAP-Rule" id="MF_00048"/>
    </source>
</evidence>
<evidence type="ECO:0000313" key="4">
    <source>
        <dbReference type="Proteomes" id="UP000198356"/>
    </source>
</evidence>
<dbReference type="Proteomes" id="UP000198356">
    <property type="component" value="Unassembled WGS sequence"/>
</dbReference>
<dbReference type="InterPro" id="IPR003509">
    <property type="entry name" value="UPF0102_YraN-like"/>
</dbReference>
<dbReference type="RefSeq" id="WP_089409694.1">
    <property type="nucleotide sequence ID" value="NZ_FZOU01000007.1"/>
</dbReference>
<dbReference type="PANTHER" id="PTHR34039">
    <property type="entry name" value="UPF0102 PROTEIN YRAN"/>
    <property type="match status" value="1"/>
</dbReference>
<protein>
    <recommendedName>
        <fullName evidence="2">UPF0102 protein SAMN05421770_10761</fullName>
    </recommendedName>
</protein>
<accession>A0A239LL93</accession>
<dbReference type="SUPFAM" id="SSF52980">
    <property type="entry name" value="Restriction endonuclease-like"/>
    <property type="match status" value="1"/>
</dbReference>
<sequence>MAAAGTLGTLWLNTQRWGLLRLGAAADRLGRAPKLANHLATGLRGEFEALFYLRRQGYVVVARRWRSPELKGDLDLVAWEGETLCFIEVKARTAHDNIAAEVAVDREKADNLREMARAYLRRIAREERERIPVRFDVVSVYLLQGAAPEFTLFRDALGWR</sequence>
<keyword evidence="3" id="KW-0540">Nuclease</keyword>
<evidence type="ECO:0000313" key="3">
    <source>
        <dbReference type="EMBL" id="SNT30354.1"/>
    </source>
</evidence>
<keyword evidence="4" id="KW-1185">Reference proteome</keyword>
<reference evidence="3 4" key="1">
    <citation type="submission" date="2017-06" db="EMBL/GenBank/DDBJ databases">
        <authorList>
            <person name="Kim H.J."/>
            <person name="Triplett B.A."/>
        </authorList>
    </citation>
    <scope>NUCLEOTIDE SEQUENCE [LARGE SCALE GENOMIC DNA]</scope>
    <source>
        <strain evidence="3 4">DSM 18704</strain>
    </source>
</reference>
<dbReference type="GO" id="GO:0004519">
    <property type="term" value="F:endonuclease activity"/>
    <property type="evidence" value="ECO:0007669"/>
    <property type="project" value="UniProtKB-KW"/>
</dbReference>
<dbReference type="PANTHER" id="PTHR34039:SF1">
    <property type="entry name" value="UPF0102 PROTEIN YRAN"/>
    <property type="match status" value="1"/>
</dbReference>
<dbReference type="InterPro" id="IPR011856">
    <property type="entry name" value="tRNA_endonuc-like_dom_sf"/>
</dbReference>
<dbReference type="Pfam" id="PF02021">
    <property type="entry name" value="UPF0102"/>
    <property type="match status" value="1"/>
</dbReference>